<dbReference type="Gene3D" id="2.120.10.30">
    <property type="entry name" value="TolB, C-terminal domain"/>
    <property type="match status" value="1"/>
</dbReference>
<dbReference type="AlphaFoldDB" id="A0A8J2YU18"/>
<dbReference type="Proteomes" id="UP000646365">
    <property type="component" value="Unassembled WGS sequence"/>
</dbReference>
<dbReference type="InterPro" id="IPR054539">
    <property type="entry name" value="Beta-prop_PDH"/>
</dbReference>
<dbReference type="InterPro" id="IPR011042">
    <property type="entry name" value="6-blade_b-propeller_TolB-like"/>
</dbReference>
<comment type="caution">
    <text evidence="3">The sequence shown here is derived from an EMBL/GenBank/DDBJ whole genome shotgun (WGS) entry which is preliminary data.</text>
</comment>
<dbReference type="Pfam" id="PF22807">
    <property type="entry name" value="TrAA12"/>
    <property type="match status" value="2"/>
</dbReference>
<dbReference type="PANTHER" id="PTHR19328:SF53">
    <property type="entry name" value="MEMBRANE PROTEIN"/>
    <property type="match status" value="1"/>
</dbReference>
<dbReference type="SUPFAM" id="SSF50952">
    <property type="entry name" value="Soluble quinoprotein glucose dehydrogenase"/>
    <property type="match status" value="1"/>
</dbReference>
<dbReference type="InterPro" id="IPR011041">
    <property type="entry name" value="Quinoprot_gluc/sorb_DH_b-prop"/>
</dbReference>
<evidence type="ECO:0000313" key="3">
    <source>
        <dbReference type="EMBL" id="GGF16278.1"/>
    </source>
</evidence>
<name>A0A8J2YU18_9PROT</name>
<protein>
    <submittedName>
        <fullName evidence="3">Sorbosone dehydrogenase</fullName>
    </submittedName>
</protein>
<organism evidence="3 4">
    <name type="scientific">Aliidongia dinghuensis</name>
    <dbReference type="NCBI Taxonomy" id="1867774"/>
    <lineage>
        <taxon>Bacteria</taxon>
        <taxon>Pseudomonadati</taxon>
        <taxon>Pseudomonadota</taxon>
        <taxon>Alphaproteobacteria</taxon>
        <taxon>Rhodospirillales</taxon>
        <taxon>Dongiaceae</taxon>
        <taxon>Aliidongia</taxon>
    </lineage>
</organism>
<evidence type="ECO:0000313" key="4">
    <source>
        <dbReference type="Proteomes" id="UP000646365"/>
    </source>
</evidence>
<accession>A0A8J2YU18</accession>
<evidence type="ECO:0000256" key="1">
    <source>
        <dbReference type="SAM" id="MobiDB-lite"/>
    </source>
</evidence>
<reference evidence="3" key="2">
    <citation type="submission" date="2020-09" db="EMBL/GenBank/DDBJ databases">
        <authorList>
            <person name="Sun Q."/>
            <person name="Zhou Y."/>
        </authorList>
    </citation>
    <scope>NUCLEOTIDE SEQUENCE</scope>
    <source>
        <strain evidence="3">CGMCC 1.15725</strain>
    </source>
</reference>
<dbReference type="PANTHER" id="PTHR19328">
    <property type="entry name" value="HEDGEHOG-INTERACTING PROTEIN"/>
    <property type="match status" value="1"/>
</dbReference>
<feature type="region of interest" description="Disordered" evidence="1">
    <location>
        <begin position="61"/>
        <end position="84"/>
    </location>
</feature>
<reference evidence="3" key="1">
    <citation type="journal article" date="2014" name="Int. J. Syst. Evol. Microbiol.">
        <title>Complete genome sequence of Corynebacterium casei LMG S-19264T (=DSM 44701T), isolated from a smear-ripened cheese.</title>
        <authorList>
            <consortium name="US DOE Joint Genome Institute (JGI-PGF)"/>
            <person name="Walter F."/>
            <person name="Albersmeier A."/>
            <person name="Kalinowski J."/>
            <person name="Ruckert C."/>
        </authorList>
    </citation>
    <scope>NUCLEOTIDE SEQUENCE</scope>
    <source>
        <strain evidence="3">CGMCC 1.15725</strain>
    </source>
</reference>
<dbReference type="RefSeq" id="WP_189045674.1">
    <property type="nucleotide sequence ID" value="NZ_BMJQ01000005.1"/>
</dbReference>
<dbReference type="EMBL" id="BMJQ01000005">
    <property type="protein sequence ID" value="GGF16278.1"/>
    <property type="molecule type" value="Genomic_DNA"/>
</dbReference>
<feature type="domain" description="Pyrroloquinoline quinone-dependent pyranose dehydrogenase beta-propeller" evidence="2">
    <location>
        <begin position="349"/>
        <end position="461"/>
    </location>
</feature>
<sequence>MGALRILVLRGVLSGVLGGLAVSGLAAAAISTAGLADSPPLTGAAAYGDWRADAPGVGRLIRPEELPPPYASRSASNSPGLVDRPAGATLHVPPGFAVREFAHGLSAPRQIRVAPNGDIFVAESGADRIRVLRDAADGATGPSVNQVFADGLNAPFGIAFYPPGPAPQYLYVANNSSVVRFPYRPGELKPLGRAEIVVQHLPAGGHWTRDVQFSADGSRMLVSVGSGSNDAQGLSRLDAAQRAAWEATHGLGAAWDGEENRAAVLAFAPTGGAPHPYATGLRNCVSLALEPRSGMPWCVTNERDGLGDDLPPDYVTAVREGGFYGWPWYYIGDHEDPRHKGERPDLASHVTVPDVLLQPHSAPLGIAFYDPPEGAPAAFPAEYRGDAFVALHGSWNRAKRTGYKLVRLPFKDGRPDGSYRDFLTGFVADDDDVWGRPVAVAVAHDGALLLTEDGNGTIWRVAPAGR</sequence>
<evidence type="ECO:0000259" key="2">
    <source>
        <dbReference type="Pfam" id="PF22807"/>
    </source>
</evidence>
<gene>
    <name evidence="3" type="ORF">GCM10011611_22560</name>
</gene>
<feature type="domain" description="Pyrroloquinoline quinone-dependent pyranose dehydrogenase beta-propeller" evidence="2">
    <location>
        <begin position="91"/>
        <end position="306"/>
    </location>
</feature>
<keyword evidence="4" id="KW-1185">Reference proteome</keyword>
<proteinExistence type="predicted"/>